<gene>
    <name evidence="3" type="ORF">APZ42_005414</name>
</gene>
<comment type="caution">
    <text evidence="3">The sequence shown here is derived from an EMBL/GenBank/DDBJ whole genome shotgun (WGS) entry which is preliminary data.</text>
</comment>
<feature type="non-terminal residue" evidence="3">
    <location>
        <position position="343"/>
    </location>
</feature>
<feature type="compositionally biased region" description="Polar residues" evidence="1">
    <location>
        <begin position="153"/>
        <end position="168"/>
    </location>
</feature>
<evidence type="ECO:0000313" key="3">
    <source>
        <dbReference type="EMBL" id="KZR98934.1"/>
    </source>
</evidence>
<evidence type="ECO:0000256" key="1">
    <source>
        <dbReference type="SAM" id="MobiDB-lite"/>
    </source>
</evidence>
<organism evidence="3 4">
    <name type="scientific">Daphnia magna</name>
    <dbReference type="NCBI Taxonomy" id="35525"/>
    <lineage>
        <taxon>Eukaryota</taxon>
        <taxon>Metazoa</taxon>
        <taxon>Ecdysozoa</taxon>
        <taxon>Arthropoda</taxon>
        <taxon>Crustacea</taxon>
        <taxon>Branchiopoda</taxon>
        <taxon>Diplostraca</taxon>
        <taxon>Cladocera</taxon>
        <taxon>Anomopoda</taxon>
        <taxon>Daphniidae</taxon>
        <taxon>Daphnia</taxon>
    </lineage>
</organism>
<sequence length="343" mass="39031">RNEREDIFPRKSELMHSLHYDARHRELSFQAGDLVLVYKPFRKVGKSEKLLHRWLGPYKVLRQTTPVNYEVISATGRGKADIVHVARMKSFHEATLDWQSPQKATSDNTESTAENVRQPEGEQQEEAQDLPDSIDSNPYTEEEVTVRKEINVSPDTTGNEVPSSPPDQISSNASRRPIRNRRPPARYLTFLVPFFIFLQAPSTSTSLILRENAIFKQQADVAFSESSWTIVTDLDFGPVDAATAYLKEKILQQQEVAERWKNQGSRPQQIAAKRITSRIQSFLKGMENAADRLSNIKKALNTNQINRRSLVDGGGTILKWLFGVSTQKDLEDLNNQIQLLSRN</sequence>
<dbReference type="AlphaFoldDB" id="A0A162D541"/>
<reference evidence="3 4" key="1">
    <citation type="submission" date="2016-03" db="EMBL/GenBank/DDBJ databases">
        <title>EvidentialGene: Evidence-directed Construction of Genes on Genomes.</title>
        <authorList>
            <person name="Gilbert D.G."/>
            <person name="Choi J.-H."/>
            <person name="Mockaitis K."/>
            <person name="Colbourne J."/>
            <person name="Pfrender M."/>
        </authorList>
    </citation>
    <scope>NUCLEOTIDE SEQUENCE [LARGE SCALE GENOMIC DNA]</scope>
    <source>
        <strain evidence="3 4">Xinb3</strain>
        <tissue evidence="3">Complete organism</tissue>
    </source>
</reference>
<dbReference type="Proteomes" id="UP000076858">
    <property type="component" value="Unassembled WGS sequence"/>
</dbReference>
<proteinExistence type="predicted"/>
<keyword evidence="4" id="KW-1185">Reference proteome</keyword>
<evidence type="ECO:0000313" key="4">
    <source>
        <dbReference type="Proteomes" id="UP000076858"/>
    </source>
</evidence>
<dbReference type="OrthoDB" id="6379928at2759"/>
<evidence type="ECO:0000259" key="2">
    <source>
        <dbReference type="Pfam" id="PF22938"/>
    </source>
</evidence>
<feature type="domain" description="Integrase p58-like C-terminal" evidence="2">
    <location>
        <begin position="56"/>
        <end position="89"/>
    </location>
</feature>
<protein>
    <recommendedName>
        <fullName evidence="2">Integrase p58-like C-terminal domain-containing protein</fullName>
    </recommendedName>
</protein>
<dbReference type="InterPro" id="IPR054465">
    <property type="entry name" value="Integrase_p58-like_C"/>
</dbReference>
<feature type="region of interest" description="Disordered" evidence="1">
    <location>
        <begin position="96"/>
        <end position="180"/>
    </location>
</feature>
<accession>A0A162D541</accession>
<dbReference type="Pfam" id="PF22938">
    <property type="entry name" value="Integrase_p58_C"/>
    <property type="match status" value="1"/>
</dbReference>
<feature type="non-terminal residue" evidence="3">
    <location>
        <position position="1"/>
    </location>
</feature>
<feature type="compositionally biased region" description="Polar residues" evidence="1">
    <location>
        <begin position="97"/>
        <end position="115"/>
    </location>
</feature>
<dbReference type="EMBL" id="LRGB01015274">
    <property type="protein sequence ID" value="KZR98934.1"/>
    <property type="molecule type" value="Genomic_DNA"/>
</dbReference>
<name>A0A162D541_9CRUS</name>